<dbReference type="Proteomes" id="UP000001357">
    <property type="component" value="Unassembled WGS sequence"/>
</dbReference>
<gene>
    <name evidence="1" type="ORF">MONBRDRAFT_25033</name>
</gene>
<dbReference type="GeneID" id="5890455"/>
<dbReference type="RefSeq" id="XP_001745278.1">
    <property type="nucleotide sequence ID" value="XM_001745226.1"/>
</dbReference>
<accession>A9UXK5</accession>
<sequence>MALPRSLFDFVRDSYERLAQSLESLQSYFQSHVDEVLQANEILETIANMVNEHPPAVYWEEVQHGLIGVAETTNELNEVKYAPAHLLSLSEDIASLREEMRSHAKRHADTIDALKKDNKSQAATIKAQAATIEALKKDNESHAAAIKNLEILVSIPLQKRQIVSKAATLVRATLLHHVSWSASEDVSRLQDLGEYMRWAVPFIIRDGGFYGQVPKAGAPPSRTTEIHEVVKELPQSAQINIAEKYLAFVKLLQEQTSKTPGDFFSAMDALRLAGN</sequence>
<dbReference type="KEGG" id="mbr:MONBRDRAFT_25033"/>
<dbReference type="EMBL" id="CH991549">
    <property type="protein sequence ID" value="EDQ89856.1"/>
    <property type="molecule type" value="Genomic_DNA"/>
</dbReference>
<reference evidence="1 2" key="1">
    <citation type="journal article" date="2008" name="Nature">
        <title>The genome of the choanoflagellate Monosiga brevicollis and the origin of metazoans.</title>
        <authorList>
            <consortium name="JGI Sequencing"/>
            <person name="King N."/>
            <person name="Westbrook M.J."/>
            <person name="Young S.L."/>
            <person name="Kuo A."/>
            <person name="Abedin M."/>
            <person name="Chapman J."/>
            <person name="Fairclough S."/>
            <person name="Hellsten U."/>
            <person name="Isogai Y."/>
            <person name="Letunic I."/>
            <person name="Marr M."/>
            <person name="Pincus D."/>
            <person name="Putnam N."/>
            <person name="Rokas A."/>
            <person name="Wright K.J."/>
            <person name="Zuzow R."/>
            <person name="Dirks W."/>
            <person name="Good M."/>
            <person name="Goodstein D."/>
            <person name="Lemons D."/>
            <person name="Li W."/>
            <person name="Lyons J.B."/>
            <person name="Morris A."/>
            <person name="Nichols S."/>
            <person name="Richter D.J."/>
            <person name="Salamov A."/>
            <person name="Bork P."/>
            <person name="Lim W.A."/>
            <person name="Manning G."/>
            <person name="Miller W.T."/>
            <person name="McGinnis W."/>
            <person name="Shapiro H."/>
            <person name="Tjian R."/>
            <person name="Grigoriev I.V."/>
            <person name="Rokhsar D."/>
        </authorList>
    </citation>
    <scope>NUCLEOTIDE SEQUENCE [LARGE SCALE GENOMIC DNA]</scope>
    <source>
        <strain evidence="2">MX1 / ATCC 50154</strain>
    </source>
</reference>
<keyword evidence="2" id="KW-1185">Reference proteome</keyword>
<evidence type="ECO:0000313" key="2">
    <source>
        <dbReference type="Proteomes" id="UP000001357"/>
    </source>
</evidence>
<dbReference type="AlphaFoldDB" id="A9UXK5"/>
<evidence type="ECO:0000313" key="1">
    <source>
        <dbReference type="EMBL" id="EDQ89856.1"/>
    </source>
</evidence>
<name>A9UXK5_MONBE</name>
<proteinExistence type="predicted"/>
<protein>
    <submittedName>
        <fullName evidence="1">Uncharacterized protein</fullName>
    </submittedName>
</protein>
<dbReference type="InParanoid" id="A9UXK5"/>
<organism evidence="1 2">
    <name type="scientific">Monosiga brevicollis</name>
    <name type="common">Choanoflagellate</name>
    <dbReference type="NCBI Taxonomy" id="81824"/>
    <lineage>
        <taxon>Eukaryota</taxon>
        <taxon>Choanoflagellata</taxon>
        <taxon>Craspedida</taxon>
        <taxon>Salpingoecidae</taxon>
        <taxon>Monosiga</taxon>
    </lineage>
</organism>